<dbReference type="CDD" id="cd23543">
    <property type="entry name" value="TFP_LU_ECD_Ly6E"/>
    <property type="match status" value="1"/>
</dbReference>
<dbReference type="Proteomes" id="UP000515159">
    <property type="component" value="Chromosome 2"/>
</dbReference>
<dbReference type="Gene3D" id="2.10.60.10">
    <property type="entry name" value="CD59"/>
    <property type="match status" value="1"/>
</dbReference>
<dbReference type="FunFam" id="2.10.60.10:FF:000003">
    <property type="entry name" value="lymphocyte antigen 6E isoform X1"/>
    <property type="match status" value="1"/>
</dbReference>
<dbReference type="SUPFAM" id="SSF57302">
    <property type="entry name" value="Snake toxin-like"/>
    <property type="match status" value="1"/>
</dbReference>
<protein>
    <submittedName>
        <fullName evidence="9">Lymphocyte antigen 6E-like</fullName>
    </submittedName>
</protein>
<dbReference type="PANTHER" id="PTHR16983">
    <property type="entry name" value="UPAR/LY6 DOMAIN-CONTAINING PROTEIN"/>
    <property type="match status" value="1"/>
</dbReference>
<evidence type="ECO:0000256" key="3">
    <source>
        <dbReference type="ARBA" id="ARBA00022729"/>
    </source>
</evidence>
<evidence type="ECO:0000256" key="2">
    <source>
        <dbReference type="ARBA" id="ARBA00022475"/>
    </source>
</evidence>
<evidence type="ECO:0000256" key="5">
    <source>
        <dbReference type="ARBA" id="ARBA00023180"/>
    </source>
</evidence>
<dbReference type="SMART" id="SM00134">
    <property type="entry name" value="LU"/>
    <property type="match status" value="1"/>
</dbReference>
<dbReference type="Pfam" id="PF00087">
    <property type="entry name" value="Toxin_TOLIP"/>
    <property type="match status" value="1"/>
</dbReference>
<feature type="domain" description="UPAR/Ly6" evidence="7">
    <location>
        <begin position="21"/>
        <end position="106"/>
    </location>
</feature>
<evidence type="ECO:0000256" key="4">
    <source>
        <dbReference type="ARBA" id="ARBA00023136"/>
    </source>
</evidence>
<accession>A0A6P8QTZ7</accession>
<dbReference type="PANTHER" id="PTHR16983:SF13">
    <property type="entry name" value="LYMPHOCYTE ANTIGEN 6E"/>
    <property type="match status" value="1"/>
</dbReference>
<dbReference type="InterPro" id="IPR051110">
    <property type="entry name" value="Ly-6/neurotoxin-like_GPI-ap"/>
</dbReference>
<dbReference type="GeneID" id="117355960"/>
<keyword evidence="5" id="KW-0325">Glycoprotein</keyword>
<dbReference type="InterPro" id="IPR016054">
    <property type="entry name" value="LY6_UPA_recep-like"/>
</dbReference>
<feature type="chain" id="PRO_5027658544" evidence="6">
    <location>
        <begin position="21"/>
        <end position="125"/>
    </location>
</feature>
<dbReference type="RefSeq" id="XP_033791033.1">
    <property type="nucleotide sequence ID" value="XM_033935142.1"/>
</dbReference>
<keyword evidence="2" id="KW-1003">Cell membrane</keyword>
<dbReference type="AlphaFoldDB" id="A0A6P8QTZ7"/>
<organism evidence="8 9">
    <name type="scientific">Geotrypetes seraphini</name>
    <name type="common">Gaboon caecilian</name>
    <name type="synonym">Caecilia seraphini</name>
    <dbReference type="NCBI Taxonomy" id="260995"/>
    <lineage>
        <taxon>Eukaryota</taxon>
        <taxon>Metazoa</taxon>
        <taxon>Chordata</taxon>
        <taxon>Craniata</taxon>
        <taxon>Vertebrata</taxon>
        <taxon>Euteleostomi</taxon>
        <taxon>Amphibia</taxon>
        <taxon>Gymnophiona</taxon>
        <taxon>Geotrypetes</taxon>
    </lineage>
</organism>
<dbReference type="OrthoDB" id="6223185at2759"/>
<dbReference type="GO" id="GO:0005886">
    <property type="term" value="C:plasma membrane"/>
    <property type="evidence" value="ECO:0007669"/>
    <property type="project" value="UniProtKB-SubCell"/>
</dbReference>
<reference evidence="9" key="1">
    <citation type="submission" date="2025-08" db="UniProtKB">
        <authorList>
            <consortium name="RefSeq"/>
        </authorList>
    </citation>
    <scope>IDENTIFICATION</scope>
</reference>
<feature type="signal peptide" evidence="6">
    <location>
        <begin position="1"/>
        <end position="20"/>
    </location>
</feature>
<comment type="subcellular location">
    <subcellularLocation>
        <location evidence="1">Cell membrane</location>
    </subcellularLocation>
</comment>
<evidence type="ECO:0000256" key="6">
    <source>
        <dbReference type="SAM" id="SignalP"/>
    </source>
</evidence>
<evidence type="ECO:0000313" key="8">
    <source>
        <dbReference type="Proteomes" id="UP000515159"/>
    </source>
</evidence>
<keyword evidence="3 6" id="KW-0732">Signal</keyword>
<keyword evidence="8" id="KW-1185">Reference proteome</keyword>
<evidence type="ECO:0000313" key="9">
    <source>
        <dbReference type="RefSeq" id="XP_033791033.1"/>
    </source>
</evidence>
<dbReference type="KEGG" id="gsh:117355960"/>
<evidence type="ECO:0000256" key="1">
    <source>
        <dbReference type="ARBA" id="ARBA00004236"/>
    </source>
</evidence>
<sequence length="125" mass="13057">MKPFLACLLAAALCVQTVRSLTCFVCDNKPTNWKCLSPKKCGAFSSFCMTSTTSGGTGSYKTFSISKSCVPICIPVNLNAGVAGTSVTCCKKDLCNYSSATSVKISSLALVVSASFLVLLSWTGL</sequence>
<proteinExistence type="predicted"/>
<dbReference type="InParanoid" id="A0A6P8QTZ7"/>
<dbReference type="FunCoup" id="A0A6P8QTZ7">
    <property type="interactions" value="121"/>
</dbReference>
<dbReference type="InterPro" id="IPR045860">
    <property type="entry name" value="Snake_toxin-like_sf"/>
</dbReference>
<dbReference type="InterPro" id="IPR035076">
    <property type="entry name" value="Toxin/TOLIP"/>
</dbReference>
<keyword evidence="4" id="KW-0472">Membrane</keyword>
<evidence type="ECO:0000259" key="7">
    <source>
        <dbReference type="SMART" id="SM00134"/>
    </source>
</evidence>
<gene>
    <name evidence="9" type="primary">LOC117355960</name>
</gene>
<name>A0A6P8QTZ7_GEOSA</name>